<keyword evidence="3" id="KW-1185">Reference proteome</keyword>
<dbReference type="CDD" id="cd04301">
    <property type="entry name" value="NAT_SF"/>
    <property type="match status" value="1"/>
</dbReference>
<dbReference type="eggNOG" id="COG1670">
    <property type="taxonomic scope" value="Bacteria"/>
</dbReference>
<protein>
    <submittedName>
        <fullName evidence="2">Acetyltransferase</fullName>
    </submittedName>
</protein>
<dbReference type="InterPro" id="IPR000182">
    <property type="entry name" value="GNAT_dom"/>
</dbReference>
<dbReference type="SUPFAM" id="SSF55729">
    <property type="entry name" value="Acyl-CoA N-acyltransferases (Nat)"/>
    <property type="match status" value="1"/>
</dbReference>
<accession>A0A0A5GGC0</accession>
<dbReference type="InterPro" id="IPR016181">
    <property type="entry name" value="Acyl_CoA_acyltransferase"/>
</dbReference>
<evidence type="ECO:0000259" key="1">
    <source>
        <dbReference type="PROSITE" id="PS51186"/>
    </source>
</evidence>
<dbReference type="Proteomes" id="UP000030403">
    <property type="component" value="Unassembled WGS sequence"/>
</dbReference>
<gene>
    <name evidence="2" type="ORF">N783_01325</name>
</gene>
<dbReference type="AlphaFoldDB" id="A0A0A5GGC0"/>
<comment type="caution">
    <text evidence="2">The sequence shown here is derived from an EMBL/GenBank/DDBJ whole genome shotgun (WGS) entry which is preliminary data.</text>
</comment>
<reference evidence="2 3" key="1">
    <citation type="submission" date="2013-08" db="EMBL/GenBank/DDBJ databases">
        <authorList>
            <person name="Huang J."/>
            <person name="Wang G."/>
        </authorList>
    </citation>
    <scope>NUCLEOTIDE SEQUENCE [LARGE SCALE GENOMIC DNA]</scope>
    <source>
        <strain evidence="2 3">BH030004</strain>
    </source>
</reference>
<sequence>MIIINLESNRLNFRKYKDHDFDFLFSLLSDPEMMRHIGEGKTRDRKGTKRFLDWIYNTYEIGTDKGLMVLEDKDDNTPIGHAGLVPQKIEGVEELEIGYWISREYWGKGYATEAAKSLLDYGQNHLQEERLISLIQRENKASKSIANKLGMRLEKEIKLNGQNVCVYSISR</sequence>
<dbReference type="GO" id="GO:0016747">
    <property type="term" value="F:acyltransferase activity, transferring groups other than amino-acyl groups"/>
    <property type="evidence" value="ECO:0007669"/>
    <property type="project" value="InterPro"/>
</dbReference>
<dbReference type="Gene3D" id="3.40.630.30">
    <property type="match status" value="1"/>
</dbReference>
<keyword evidence="2" id="KW-0808">Transferase</keyword>
<dbReference type="STRING" id="1385511.GCA_000425225_02545"/>
<name>A0A0A5GGC0_9BACI</name>
<dbReference type="PROSITE" id="PS51186">
    <property type="entry name" value="GNAT"/>
    <property type="match status" value="1"/>
</dbReference>
<dbReference type="RefSeq" id="WP_036842000.1">
    <property type="nucleotide sequence ID" value="NZ_AULJ01000032.1"/>
</dbReference>
<dbReference type="Pfam" id="PF13302">
    <property type="entry name" value="Acetyltransf_3"/>
    <property type="match status" value="1"/>
</dbReference>
<dbReference type="PANTHER" id="PTHR43792">
    <property type="entry name" value="GNAT FAMILY, PUTATIVE (AFU_ORTHOLOGUE AFUA_3G00765)-RELATED-RELATED"/>
    <property type="match status" value="1"/>
</dbReference>
<evidence type="ECO:0000313" key="2">
    <source>
        <dbReference type="EMBL" id="KGX90160.1"/>
    </source>
</evidence>
<proteinExistence type="predicted"/>
<dbReference type="InterPro" id="IPR051531">
    <property type="entry name" value="N-acetyltransferase"/>
</dbReference>
<dbReference type="EMBL" id="AVPF01000009">
    <property type="protein sequence ID" value="KGX90160.1"/>
    <property type="molecule type" value="Genomic_DNA"/>
</dbReference>
<dbReference type="PANTHER" id="PTHR43792:SF1">
    <property type="entry name" value="N-ACETYLTRANSFERASE DOMAIN-CONTAINING PROTEIN"/>
    <property type="match status" value="1"/>
</dbReference>
<evidence type="ECO:0000313" key="3">
    <source>
        <dbReference type="Proteomes" id="UP000030403"/>
    </source>
</evidence>
<organism evidence="2 3">
    <name type="scientific">Pontibacillus marinus BH030004 = DSM 16465</name>
    <dbReference type="NCBI Taxonomy" id="1385511"/>
    <lineage>
        <taxon>Bacteria</taxon>
        <taxon>Bacillati</taxon>
        <taxon>Bacillota</taxon>
        <taxon>Bacilli</taxon>
        <taxon>Bacillales</taxon>
        <taxon>Bacillaceae</taxon>
        <taxon>Pontibacillus</taxon>
    </lineage>
</organism>
<feature type="domain" description="N-acetyltransferase" evidence="1">
    <location>
        <begin position="11"/>
        <end position="171"/>
    </location>
</feature>